<proteinExistence type="predicted"/>
<evidence type="ECO:0000313" key="8">
    <source>
        <dbReference type="EMBL" id="CAD8252982.1"/>
    </source>
</evidence>
<name>A0A7R9U3C3_9STRA</name>
<evidence type="ECO:0000256" key="5">
    <source>
        <dbReference type="SAM" id="MobiDB-lite"/>
    </source>
</evidence>
<dbReference type="PANTHER" id="PTHR10877:SF183">
    <property type="entry name" value="AT14535P-RELATED"/>
    <property type="match status" value="1"/>
</dbReference>
<feature type="transmembrane region" description="Helical" evidence="6">
    <location>
        <begin position="610"/>
        <end position="631"/>
    </location>
</feature>
<feature type="transmembrane region" description="Helical" evidence="6">
    <location>
        <begin position="177"/>
        <end position="198"/>
    </location>
</feature>
<keyword evidence="2 6" id="KW-0812">Transmembrane</keyword>
<dbReference type="InterPro" id="IPR051223">
    <property type="entry name" value="Polycystin"/>
</dbReference>
<dbReference type="Pfam" id="PF08016">
    <property type="entry name" value="PKD_channel"/>
    <property type="match status" value="1"/>
</dbReference>
<evidence type="ECO:0000256" key="4">
    <source>
        <dbReference type="ARBA" id="ARBA00023136"/>
    </source>
</evidence>
<comment type="subcellular location">
    <subcellularLocation>
        <location evidence="1">Membrane</location>
        <topology evidence="1">Multi-pass membrane protein</topology>
    </subcellularLocation>
</comment>
<dbReference type="AlphaFoldDB" id="A0A7R9U3C3"/>
<accession>A0A7R9U3C3</accession>
<evidence type="ECO:0000256" key="2">
    <source>
        <dbReference type="ARBA" id="ARBA00022692"/>
    </source>
</evidence>
<feature type="transmembrane region" description="Helical" evidence="6">
    <location>
        <begin position="412"/>
        <end position="432"/>
    </location>
</feature>
<feature type="transmembrane region" description="Helical" evidence="6">
    <location>
        <begin position="444"/>
        <end position="465"/>
    </location>
</feature>
<dbReference type="PANTHER" id="PTHR10877">
    <property type="entry name" value="POLYCYSTIN FAMILY MEMBER"/>
    <property type="match status" value="1"/>
</dbReference>
<feature type="compositionally biased region" description="Basic and acidic residues" evidence="5">
    <location>
        <begin position="725"/>
        <end position="734"/>
    </location>
</feature>
<feature type="region of interest" description="Disordered" evidence="5">
    <location>
        <begin position="693"/>
        <end position="734"/>
    </location>
</feature>
<feature type="region of interest" description="Disordered" evidence="5">
    <location>
        <begin position="1"/>
        <end position="60"/>
    </location>
</feature>
<evidence type="ECO:0000256" key="6">
    <source>
        <dbReference type="SAM" id="Phobius"/>
    </source>
</evidence>
<keyword evidence="3 6" id="KW-1133">Transmembrane helix</keyword>
<feature type="transmembrane region" description="Helical" evidence="6">
    <location>
        <begin position="496"/>
        <end position="513"/>
    </location>
</feature>
<evidence type="ECO:0000259" key="7">
    <source>
        <dbReference type="Pfam" id="PF08016"/>
    </source>
</evidence>
<evidence type="ECO:0000256" key="3">
    <source>
        <dbReference type="ARBA" id="ARBA00022989"/>
    </source>
</evidence>
<feature type="compositionally biased region" description="Acidic residues" evidence="5">
    <location>
        <begin position="12"/>
        <end position="24"/>
    </location>
</feature>
<feature type="domain" description="Polycystin cation channel PKD1/PKD2" evidence="7">
    <location>
        <begin position="414"/>
        <end position="636"/>
    </location>
</feature>
<keyword evidence="4 6" id="KW-0472">Membrane</keyword>
<dbReference type="InterPro" id="IPR013122">
    <property type="entry name" value="PKD1_2_channel"/>
</dbReference>
<reference evidence="8" key="1">
    <citation type="submission" date="2021-01" db="EMBL/GenBank/DDBJ databases">
        <authorList>
            <person name="Corre E."/>
            <person name="Pelletier E."/>
            <person name="Niang G."/>
            <person name="Scheremetjew M."/>
            <person name="Finn R."/>
            <person name="Kale V."/>
            <person name="Holt S."/>
            <person name="Cochrane G."/>
            <person name="Meng A."/>
            <person name="Brown T."/>
            <person name="Cohen L."/>
        </authorList>
    </citation>
    <scope>NUCLEOTIDE SEQUENCE</scope>
    <source>
        <strain evidence="8">CCMP2078</strain>
    </source>
</reference>
<feature type="transmembrane region" description="Helical" evidence="6">
    <location>
        <begin position="542"/>
        <end position="561"/>
    </location>
</feature>
<sequence>MDELKAKVLGDGDGDGDDDDDYGDPELGRPDMDEHEGEDEPPSLAFGSSERMPHGSVRAVRVRQESFRKQDSFAERLQNRLKYAQSEAPKGAPSGSDDVPVVGTNFVTNAYYISLFRMQRQEYLSAWEANCSNDGGSNVTELNDATEKYDLSREMQKILNETPQVKRLRERWITKHVMQGISLYLIFVIILTAAAFLVSDLNITGSAQLYRFNDILGAKSVETPLPFEEESPEVIFFDDIQNPEDFFTYGQTSFVIGLYPDATPGWLDQHNRLIGSPRLLQDRTSVSRCSLTSTNAGDDLEEILLGDPDDPSTDFGQVCFSVAENVTTNIALPVANGTQVTEIFSELESINWIDGATEKVTITYTVVNRLLRLVQVSRLEVEFPDVGDAFPRSQFTVLPAAFLDRRIRAADYFVLLLSFAVLIFIGIEVLEYRSNPKRYVHNRWNVADLTVCSLNLIWCFVLLGARVEAVRRIANFIDAREGDPLANLELFRVGELFEIASTIVSATIVISWAKLIKYFRLLPVLGPVLMSLSGTLLDFRTWVFVLFLIFFAICFGLGVFVRFGAHTEVFRSFPLTLVAIFDSFNGESYFDEMTGLDTGFNSARIGAGVGFWFILSLLATMILANVFINVTGSIYDERQAKSVQAWEDEVNELMLKAKWSEVHDRPPLTYADRLFESLRLFLNRIKKKMKKQLNMAENPVGRRRRHRRQARDPAFMRFRLPNAANEDHGKPRESLVQEEGEDWNYWPQFVELFDEIVEYTRAKASEKSRSSSHGSSNRHTMGGVFDRMVFSPRTNRRARVMPGLAGPDRSDLLERYWMDRDNEYERIRIEIQDRRLKKRLFDLAHKIGFDALSCLWSNLEGKEKEVFAQGMNERSLEQGLAWIEDPDLLDVILDYDDPVGVMLLLFRDYNDESLRRWRSRQKSD</sequence>
<dbReference type="GO" id="GO:0016020">
    <property type="term" value="C:membrane"/>
    <property type="evidence" value="ECO:0007669"/>
    <property type="project" value="UniProtKB-SubCell"/>
</dbReference>
<evidence type="ECO:0000256" key="1">
    <source>
        <dbReference type="ARBA" id="ARBA00004141"/>
    </source>
</evidence>
<gene>
    <name evidence="8" type="ORF">PPYR1160_LOCUS2474</name>
</gene>
<protein>
    <recommendedName>
        <fullName evidence="7">Polycystin cation channel PKD1/PKD2 domain-containing protein</fullName>
    </recommendedName>
</protein>
<organism evidence="8">
    <name type="scientific">Pinguiococcus pyrenoidosus</name>
    <dbReference type="NCBI Taxonomy" id="172671"/>
    <lineage>
        <taxon>Eukaryota</taxon>
        <taxon>Sar</taxon>
        <taxon>Stramenopiles</taxon>
        <taxon>Ochrophyta</taxon>
        <taxon>Pinguiophyceae</taxon>
        <taxon>Pinguiochrysidales</taxon>
        <taxon>Pinguiochrysidaceae</taxon>
        <taxon>Pinguiococcus</taxon>
    </lineage>
</organism>
<dbReference type="EMBL" id="HBEA01003308">
    <property type="protein sequence ID" value="CAD8252982.1"/>
    <property type="molecule type" value="Transcribed_RNA"/>
</dbReference>
<feature type="compositionally biased region" description="Basic and acidic residues" evidence="5">
    <location>
        <begin position="1"/>
        <end position="10"/>
    </location>
</feature>